<name>A0ABT8FHC0_9ACTN</name>
<organism evidence="1 2">
    <name type="scientific">Nocardioides oceani</name>
    <dbReference type="NCBI Taxonomy" id="3058369"/>
    <lineage>
        <taxon>Bacteria</taxon>
        <taxon>Bacillati</taxon>
        <taxon>Actinomycetota</taxon>
        <taxon>Actinomycetes</taxon>
        <taxon>Propionibacteriales</taxon>
        <taxon>Nocardioidaceae</taxon>
        <taxon>Nocardioides</taxon>
    </lineage>
</organism>
<gene>
    <name evidence="1" type="ORF">QWY28_13315</name>
</gene>
<comment type="caution">
    <text evidence="1">The sequence shown here is derived from an EMBL/GenBank/DDBJ whole genome shotgun (WGS) entry which is preliminary data.</text>
</comment>
<dbReference type="EMBL" id="JAUHJQ010000005">
    <property type="protein sequence ID" value="MDN4173934.1"/>
    <property type="molecule type" value="Genomic_DNA"/>
</dbReference>
<sequence>MTDRRPKPCHYDPATKTRLLEDGEPCTADHCVDCTRTHTAPGQLVCPDCVGAVRTDLEDIRFHARHLRWHAARGNGLTVPSARIPGGDALVAMARAGAGYDDLHTRFSTPKNGTREDLLAEDHPDDDVVPVLLPLLGWEHQWRTYFDHTPRATKRSPVTAITHYLGDHLTAMAQATDGPDWPAFSFDMQALRRQLEGILHDEQEPQRGVPCFECGERLVRRWGKPQPCRHATPGQVALGRIKAGIRAAQAHLATVRSYPELGEPTYAELRAARRTPTEAEEAAARVPCDACSTSKAGQGGIEDPSVGQSWECLGCRKQYDPGEYANAVRRHLLTAGPSGDGWTHIAMAAEAATTMTQVPIAPSTVRRWMDRGQVLSVCRWAVSIDGAREVPEAPGPGRGGRPGHGALVEAFAGRVHGSPGLRLVFWPSVSERAAELVARAEAAAAERVREQQQRAAWRSAVEAGEDGAAAGRRLGIHPARVARFADEMTAEQQVSA</sequence>
<protein>
    <recommendedName>
        <fullName evidence="3">Helix-turn-helix domain-containing protein</fullName>
    </recommendedName>
</protein>
<dbReference type="RefSeq" id="WP_300953036.1">
    <property type="nucleotide sequence ID" value="NZ_JAUHJQ010000005.1"/>
</dbReference>
<evidence type="ECO:0000313" key="1">
    <source>
        <dbReference type="EMBL" id="MDN4173934.1"/>
    </source>
</evidence>
<dbReference type="Proteomes" id="UP001168620">
    <property type="component" value="Unassembled WGS sequence"/>
</dbReference>
<proteinExistence type="predicted"/>
<reference evidence="1" key="1">
    <citation type="submission" date="2023-06" db="EMBL/GenBank/DDBJ databases">
        <title>Draft genome sequence of Nocardioides sp. SOB77.</title>
        <authorList>
            <person name="Zhang G."/>
        </authorList>
    </citation>
    <scope>NUCLEOTIDE SEQUENCE</scope>
    <source>
        <strain evidence="1">SOB77</strain>
    </source>
</reference>
<evidence type="ECO:0008006" key="3">
    <source>
        <dbReference type="Google" id="ProtNLM"/>
    </source>
</evidence>
<keyword evidence="2" id="KW-1185">Reference proteome</keyword>
<accession>A0ABT8FHC0</accession>
<evidence type="ECO:0000313" key="2">
    <source>
        <dbReference type="Proteomes" id="UP001168620"/>
    </source>
</evidence>